<feature type="compositionally biased region" description="Polar residues" evidence="1">
    <location>
        <begin position="378"/>
        <end position="393"/>
    </location>
</feature>
<feature type="compositionally biased region" description="Polar residues" evidence="1">
    <location>
        <begin position="301"/>
        <end position="312"/>
    </location>
</feature>
<comment type="caution">
    <text evidence="2">The sequence shown here is derived from an EMBL/GenBank/DDBJ whole genome shotgun (WGS) entry which is preliminary data.</text>
</comment>
<feature type="compositionally biased region" description="Basic residues" evidence="1">
    <location>
        <begin position="365"/>
        <end position="376"/>
    </location>
</feature>
<feature type="compositionally biased region" description="Low complexity" evidence="1">
    <location>
        <begin position="640"/>
        <end position="653"/>
    </location>
</feature>
<feature type="compositionally biased region" description="Polar residues" evidence="1">
    <location>
        <begin position="706"/>
        <end position="723"/>
    </location>
</feature>
<feature type="compositionally biased region" description="Polar residues" evidence="1">
    <location>
        <begin position="88"/>
        <end position="100"/>
    </location>
</feature>
<feature type="compositionally biased region" description="Polar residues" evidence="1">
    <location>
        <begin position="844"/>
        <end position="868"/>
    </location>
</feature>
<dbReference type="EMBL" id="JABBWG010000022">
    <property type="protein sequence ID" value="KAG1813898.1"/>
    <property type="molecule type" value="Genomic_DNA"/>
</dbReference>
<feature type="compositionally biased region" description="Low complexity" evidence="1">
    <location>
        <begin position="1138"/>
        <end position="1159"/>
    </location>
</feature>
<dbReference type="RefSeq" id="XP_041191534.1">
    <property type="nucleotide sequence ID" value="XM_041340386.1"/>
</dbReference>
<keyword evidence="3" id="KW-1185">Reference proteome</keyword>
<sequence>MPLLAGIFAKRDRQSGARSATSNLNVPTTPTSTASISSGTVVSSEPDYVFPDKSLKSLPPAVYTGPATASSSKLKLPFRRRHVHQPHVSGTSTSVFSLNDSPPRAHMSSVVSDSGHDLPPSPPKPSFFGVYHDPSINSTLSLPNENMRHQSGLDTPSVIARNEIHSAPPSSSSTPPNPKKSGGLFSWARERTKSKPAPPPAAIAAPPAPSPSPRENFNLKAFRHVRSESPTSLADVPNAELPLPPARPRPRGDSIASDSSQRISVAAFREAQARRSRANSPVPSFRPPSSLDTLRVENMSRQRASTVSTPTGSEHHLSFNRNSTAPPLSILINRTSSALDTSTSESDESDESDEEVDSDGVPIKPSRKRTVTRRPGPRSQSDAGHAPTASNAQVRRPDPPRWSKPDNVQLRQPDNMAAVRARASASTSALTPNAAARRASTLAAANASVASSGKYTKKSSSPPLSPRPAKDDNSDTSSDSDNDSEDMPLSALVAPRRPGSSASISTNRSAVSRPRMPAKPLIDIKSLVGSPPMLTPVLRHEHSVKKPSTKGKEREVDRDEPFAPPPVISLTPSRMAESPAQETPCSPAGPTPKIPSPTRHKKLSSDVGSIPRPSSSPIEVDDDLRDAIRLVTSFDRSRDSSQSPTQPSQQVPPLNAAPPPTVERLSSADDKPESPRDDRIVPTPVREYKPPASFSVTSRPPRRYTTDLSQAVSPASPTATLSAVSKRSPSPQRSPSPIKSSFAPRSRAGILAQQSNVPSTDKSDASSVVSTSRSSRSSRVPPVPLITAVPDSPSVKASWGSSKDLYKTRPPSTPSALDSRMSRPPSGTLVSLVPSSRPGMPAAPQSSRLQSQSLMPSRPFASNSSLRGQSPAGSSTGDSSSGRGAPFTPHDGSDIGVNTGRRDGSDADSTLKARGANAKRSSVSFEDDPPRGRERVKNDADEEKRNERRRNEAKSAIEFGKIVNGRGPMVHDGSDDDLVSQHGQRMSINPMMGMDGMMPGMNAPAWGAWQQPMSAGMGPMMASQFSPDQSFFVAHQRAMMIAKQAYQMAVAQHAMALAGDEWERGSNIGGGSVYGGGGGSVYSGMGGGGGGMGMLGVPGMMPNQWSTGSVMFPGRISSTQSEFGGGSRSVYGESFGPSMSSRSSHAPSGYGVPSSPASSYGGGSRPRAKTGASQPSNLQPPIPGRNPGRKAAPPSSWKSAR</sequence>
<feature type="compositionally biased region" description="Low complexity" evidence="1">
    <location>
        <begin position="725"/>
        <end position="741"/>
    </location>
</feature>
<feature type="compositionally biased region" description="Basic residues" evidence="1">
    <location>
        <begin position="76"/>
        <end position="85"/>
    </location>
</feature>
<reference evidence="2" key="1">
    <citation type="journal article" date="2020" name="New Phytol.">
        <title>Comparative genomics reveals dynamic genome evolution in host specialist ectomycorrhizal fungi.</title>
        <authorList>
            <person name="Lofgren L.A."/>
            <person name="Nguyen N.H."/>
            <person name="Vilgalys R."/>
            <person name="Ruytinx J."/>
            <person name="Liao H.L."/>
            <person name="Branco S."/>
            <person name="Kuo A."/>
            <person name="LaButti K."/>
            <person name="Lipzen A."/>
            <person name="Andreopoulos W."/>
            <person name="Pangilinan J."/>
            <person name="Riley R."/>
            <person name="Hundley H."/>
            <person name="Na H."/>
            <person name="Barry K."/>
            <person name="Grigoriev I.V."/>
            <person name="Stajich J.E."/>
            <person name="Kennedy P.G."/>
        </authorList>
    </citation>
    <scope>NUCLEOTIDE SEQUENCE</scope>
    <source>
        <strain evidence="2">MN1</strain>
    </source>
</reference>
<feature type="compositionally biased region" description="Acidic residues" evidence="1">
    <location>
        <begin position="345"/>
        <end position="358"/>
    </location>
</feature>
<feature type="region of interest" description="Disordered" evidence="1">
    <location>
        <begin position="1111"/>
        <end position="1201"/>
    </location>
</feature>
<feature type="region of interest" description="Disordered" evidence="1">
    <location>
        <begin position="164"/>
        <end position="953"/>
    </location>
</feature>
<feature type="compositionally biased region" description="Basic and acidic residues" evidence="1">
    <location>
        <begin position="900"/>
        <end position="911"/>
    </location>
</feature>
<feature type="compositionally biased region" description="Basic and acidic residues" evidence="1">
    <location>
        <begin position="395"/>
        <end position="404"/>
    </location>
</feature>
<feature type="compositionally biased region" description="Polar residues" evidence="1">
    <location>
        <begin position="16"/>
        <end position="27"/>
    </location>
</feature>
<evidence type="ECO:0000313" key="3">
    <source>
        <dbReference type="Proteomes" id="UP000807769"/>
    </source>
</evidence>
<name>A0A9P7E891_9AGAM</name>
<dbReference type="Proteomes" id="UP000807769">
    <property type="component" value="Unassembled WGS sequence"/>
</dbReference>
<feature type="compositionally biased region" description="Basic and acidic residues" evidence="1">
    <location>
        <begin position="666"/>
        <end position="680"/>
    </location>
</feature>
<protein>
    <submittedName>
        <fullName evidence="2">Uncharacterized protein</fullName>
    </submittedName>
</protein>
<feature type="region of interest" description="Disordered" evidence="1">
    <location>
        <begin position="64"/>
        <end position="130"/>
    </location>
</feature>
<dbReference type="AlphaFoldDB" id="A0A9P7E891"/>
<accession>A0A9P7E891</accession>
<feature type="compositionally biased region" description="Polar residues" evidence="1">
    <location>
        <begin position="500"/>
        <end position="510"/>
    </location>
</feature>
<organism evidence="2 3">
    <name type="scientific">Suillus subaureus</name>
    <dbReference type="NCBI Taxonomy" id="48587"/>
    <lineage>
        <taxon>Eukaryota</taxon>
        <taxon>Fungi</taxon>
        <taxon>Dikarya</taxon>
        <taxon>Basidiomycota</taxon>
        <taxon>Agaricomycotina</taxon>
        <taxon>Agaricomycetes</taxon>
        <taxon>Agaricomycetidae</taxon>
        <taxon>Boletales</taxon>
        <taxon>Suillineae</taxon>
        <taxon>Suillaceae</taxon>
        <taxon>Suillus</taxon>
    </lineage>
</organism>
<gene>
    <name evidence="2" type="ORF">BJ212DRAFT_1482248</name>
</gene>
<feature type="compositionally biased region" description="Low complexity" evidence="1">
    <location>
        <begin position="870"/>
        <end position="884"/>
    </location>
</feature>
<evidence type="ECO:0000313" key="2">
    <source>
        <dbReference type="EMBL" id="KAG1813898.1"/>
    </source>
</evidence>
<feature type="compositionally biased region" description="Pro residues" evidence="1">
    <location>
        <begin position="196"/>
        <end position="212"/>
    </location>
</feature>
<dbReference type="GeneID" id="64634402"/>
<feature type="region of interest" description="Disordered" evidence="1">
    <location>
        <begin position="9"/>
        <end position="43"/>
    </location>
</feature>
<feature type="compositionally biased region" description="Low complexity" evidence="1">
    <location>
        <begin position="28"/>
        <end position="40"/>
    </location>
</feature>
<proteinExistence type="predicted"/>
<feature type="compositionally biased region" description="Low complexity" evidence="1">
    <location>
        <begin position="335"/>
        <end position="344"/>
    </location>
</feature>
<feature type="compositionally biased region" description="Low complexity" evidence="1">
    <location>
        <begin position="766"/>
        <end position="780"/>
    </location>
</feature>
<dbReference type="OrthoDB" id="2687738at2759"/>
<feature type="compositionally biased region" description="Low complexity" evidence="1">
    <location>
        <begin position="417"/>
        <end position="462"/>
    </location>
</feature>
<feature type="compositionally biased region" description="Basic and acidic residues" evidence="1">
    <location>
        <begin position="928"/>
        <end position="953"/>
    </location>
</feature>
<feature type="compositionally biased region" description="Basic and acidic residues" evidence="1">
    <location>
        <begin position="550"/>
        <end position="561"/>
    </location>
</feature>
<evidence type="ECO:0000256" key="1">
    <source>
        <dbReference type="SAM" id="MobiDB-lite"/>
    </source>
</evidence>